<protein>
    <recommendedName>
        <fullName evidence="2">GPI inositol-deacylase PGAP1-like alpha/beta domain-containing protein</fullName>
    </recommendedName>
</protein>
<dbReference type="Pfam" id="PF07819">
    <property type="entry name" value="PGAP1"/>
    <property type="match status" value="1"/>
</dbReference>
<evidence type="ECO:0000313" key="3">
    <source>
        <dbReference type="EMBL" id="RHW46631.1"/>
    </source>
</evidence>
<dbReference type="Gene3D" id="3.40.50.1820">
    <property type="entry name" value="alpha/beta hydrolase"/>
    <property type="match status" value="1"/>
</dbReference>
<dbReference type="AlphaFoldDB" id="A0A417Z7L9"/>
<name>A0A417Z7L9_9MICO</name>
<feature type="domain" description="GPI inositol-deacylase PGAP1-like alpha/beta" evidence="2">
    <location>
        <begin position="306"/>
        <end position="366"/>
    </location>
</feature>
<evidence type="ECO:0000313" key="4">
    <source>
        <dbReference type="Proteomes" id="UP000285376"/>
    </source>
</evidence>
<reference evidence="3 4" key="1">
    <citation type="submission" date="2018-08" db="EMBL/GenBank/DDBJ databases">
        <title>Whole genome sequence analysis of Dermacoccus abyssi bacteria isolated from Deep Mariana trench Micromonospora spp reveals genes involved in the environmental adaptation and production of secondary metabolites.</title>
        <authorList>
            <person name="Abdel-Mageed W.M."/>
            <person name="Lehri B."/>
            <person name="Nouioui I."/>
            <person name="Goodfellow I."/>
            <person name="Jaspars M."/>
            <person name="Karlyshev A."/>
        </authorList>
    </citation>
    <scope>NUCLEOTIDE SEQUENCE [LARGE SCALE GENOMIC DNA]</scope>
    <source>
        <strain evidence="3 4">MT1.1</strain>
    </source>
</reference>
<dbReference type="EMBL" id="QWLM01000004">
    <property type="protein sequence ID" value="RHW46631.1"/>
    <property type="molecule type" value="Genomic_DNA"/>
</dbReference>
<comment type="caution">
    <text evidence="3">The sequence shown here is derived from an EMBL/GenBank/DDBJ whole genome shotgun (WGS) entry which is preliminary data.</text>
</comment>
<dbReference type="InterPro" id="IPR029058">
    <property type="entry name" value="AB_hydrolase_fold"/>
</dbReference>
<dbReference type="Proteomes" id="UP000285376">
    <property type="component" value="Unassembled WGS sequence"/>
</dbReference>
<dbReference type="InterPro" id="IPR012908">
    <property type="entry name" value="PGAP1-ab_dom-like"/>
</dbReference>
<evidence type="ECO:0000259" key="2">
    <source>
        <dbReference type="Pfam" id="PF07819"/>
    </source>
</evidence>
<feature type="region of interest" description="Disordered" evidence="1">
    <location>
        <begin position="455"/>
        <end position="485"/>
    </location>
</feature>
<dbReference type="SUPFAM" id="SSF53474">
    <property type="entry name" value="alpha/beta-Hydrolases"/>
    <property type="match status" value="1"/>
</dbReference>
<dbReference type="GO" id="GO:0016788">
    <property type="term" value="F:hydrolase activity, acting on ester bonds"/>
    <property type="evidence" value="ECO:0007669"/>
    <property type="project" value="InterPro"/>
</dbReference>
<gene>
    <name evidence="3" type="ORF">D1832_05200</name>
</gene>
<accession>A0A417Z7L9</accession>
<evidence type="ECO:0000256" key="1">
    <source>
        <dbReference type="SAM" id="MobiDB-lite"/>
    </source>
</evidence>
<sequence length="485" mass="51370">MRAPDGPSSVAFTVHGPSASHVDAKLSDLRLTAATFRTVADECDGHFSTVFTIEWNLPFRGDVLSPGTSAACAKAILGLTIGKQGLMAAQVRASIMAAFLDYSVKTYEDAELIAGQFVDRLALPADLVMTGLKLNHVIADAISGKDVDLATIQREAPDAIDMVVQVVSDVLPGPYAQDITALHAATIVLTGVPKRVGTRLTSDPNSATKAPEVRSVSEAAGRIPELYKNPENAGHIQVQRVVDPTTGQGAWTLILPGTSTFAPNGKNGFNGNGNLYAAAGRQSPVEAAALTALRQAMAKEGVAGKGEPVIVLGHSQGGMVATNMARHQQKGDINITHVVTYGSPVGHLKVPHKTSVLNVENSADPVHRIDGRANGTGEPNRTRVVFTDPGSLTAPDGSTDNLEAHSMARYKDNYQAIVEQVRSHPESQVAQYEHSTEKFFTGNARTYTFDLATVDPSSEAKPSQPPQGKPEPYRPSGALLPLRSR</sequence>
<dbReference type="RefSeq" id="WP_118912911.1">
    <property type="nucleotide sequence ID" value="NZ_CBCRVH010000003.1"/>
</dbReference>
<organism evidence="3 4">
    <name type="scientific">Dermacoccus abyssi</name>
    <dbReference type="NCBI Taxonomy" id="322596"/>
    <lineage>
        <taxon>Bacteria</taxon>
        <taxon>Bacillati</taxon>
        <taxon>Actinomycetota</taxon>
        <taxon>Actinomycetes</taxon>
        <taxon>Micrococcales</taxon>
        <taxon>Dermacoccaceae</taxon>
        <taxon>Dermacoccus</taxon>
    </lineage>
</organism>
<proteinExistence type="predicted"/>